<evidence type="ECO:0000259" key="1">
    <source>
        <dbReference type="Pfam" id="PF13723"/>
    </source>
</evidence>
<keyword evidence="3" id="KW-1185">Reference proteome</keyword>
<protein>
    <submittedName>
        <fullName evidence="2">Beta-ketoacyl synthase-like protein</fullName>
    </submittedName>
</protein>
<dbReference type="EMBL" id="QGGT01000001">
    <property type="protein sequence ID" value="PWK37421.1"/>
    <property type="molecule type" value="Genomic_DNA"/>
</dbReference>
<sequence>MVPPTMTPRFAVRGWSAWAGGLDTPEAWRAWSKAPVLPPAAPPVPALAEVAAMLRRRVPPLGRVALAPVYACARAIAAQPGADADTGPVPAVFCSRHGDTARLVPMLNELAAGAPLSPTAFGLSVHNAIGAIRSIDLTDRTNLLALSAGRDTVETAVFESCSLLAEGAAEVLLAYYEAPLAEPYAPFVDEPEAMYSWCWRLAVPREGEPHYALAVGDPVRDQPAMATAEQAARPLLPHGLDVLRFMLAGDAGLIHRGENTMWEWKYQGQPCPST</sequence>
<reference evidence="2 3" key="1">
    <citation type="submission" date="2018-05" db="EMBL/GenBank/DDBJ databases">
        <title>Genomic Encyclopedia of Type Strains, Phase IV (KMG-V): Genome sequencing to study the core and pangenomes of soil and plant-associated prokaryotes.</title>
        <authorList>
            <person name="Whitman W."/>
        </authorList>
    </citation>
    <scope>NUCLEOTIDE SEQUENCE [LARGE SCALE GENOMIC DNA]</scope>
    <source>
        <strain evidence="2 3">SLV-132</strain>
    </source>
</reference>
<dbReference type="InterPro" id="IPR014030">
    <property type="entry name" value="Ketoacyl_synth_N"/>
</dbReference>
<proteinExistence type="predicted"/>
<name>A0A316EYG7_9BURK</name>
<gene>
    <name evidence="2" type="ORF">C7419_1011303</name>
</gene>
<accession>A0A316EYG7</accession>
<feature type="domain" description="Beta-ketoacyl synthase-like N-terminal" evidence="1">
    <location>
        <begin position="28"/>
        <end position="265"/>
    </location>
</feature>
<organism evidence="2 3">
    <name type="scientific">Cupriavidus plantarum</name>
    <dbReference type="NCBI Taxonomy" id="942865"/>
    <lineage>
        <taxon>Bacteria</taxon>
        <taxon>Pseudomonadati</taxon>
        <taxon>Pseudomonadota</taxon>
        <taxon>Betaproteobacteria</taxon>
        <taxon>Burkholderiales</taxon>
        <taxon>Burkholderiaceae</taxon>
        <taxon>Cupriavidus</taxon>
    </lineage>
</organism>
<dbReference type="Pfam" id="PF13723">
    <property type="entry name" value="Ketoacyl-synt_2"/>
    <property type="match status" value="1"/>
</dbReference>
<dbReference type="Proteomes" id="UP000245754">
    <property type="component" value="Unassembled WGS sequence"/>
</dbReference>
<evidence type="ECO:0000313" key="3">
    <source>
        <dbReference type="Proteomes" id="UP000245754"/>
    </source>
</evidence>
<evidence type="ECO:0000313" key="2">
    <source>
        <dbReference type="EMBL" id="PWK37421.1"/>
    </source>
</evidence>
<comment type="caution">
    <text evidence="2">The sequence shown here is derived from an EMBL/GenBank/DDBJ whole genome shotgun (WGS) entry which is preliminary data.</text>
</comment>
<dbReference type="AlphaFoldDB" id="A0A316EYG7"/>
<dbReference type="RefSeq" id="WP_258307866.1">
    <property type="nucleotide sequence ID" value="NZ_JBEFLL010000033.1"/>
</dbReference>